<dbReference type="CDD" id="cd00130">
    <property type="entry name" value="PAS"/>
    <property type="match status" value="2"/>
</dbReference>
<dbReference type="GO" id="GO:0000976">
    <property type="term" value="F:transcription cis-regulatory region binding"/>
    <property type="evidence" value="ECO:0007669"/>
    <property type="project" value="TreeGrafter"/>
</dbReference>
<dbReference type="PROSITE" id="PS50112">
    <property type="entry name" value="PAS"/>
    <property type="match status" value="2"/>
</dbReference>
<evidence type="ECO:0000313" key="10">
    <source>
        <dbReference type="Proteomes" id="UP001159042"/>
    </source>
</evidence>
<proteinExistence type="predicted"/>
<feature type="compositionally biased region" description="Low complexity" evidence="7">
    <location>
        <begin position="901"/>
        <end position="920"/>
    </location>
</feature>
<keyword evidence="5" id="KW-0539">Nucleus</keyword>
<dbReference type="Pfam" id="PF12114">
    <property type="entry name" value="Period_C"/>
    <property type="match status" value="1"/>
</dbReference>
<evidence type="ECO:0000256" key="4">
    <source>
        <dbReference type="ARBA" id="ARBA00023108"/>
    </source>
</evidence>
<comment type="subcellular location">
    <subcellularLocation>
        <location evidence="1">Nucleus</location>
    </subcellularLocation>
</comment>
<keyword evidence="3" id="KW-0677">Repeat</keyword>
<sequence>MLAETPPPIDKLVAWTEEIHPEVEFETPPQVSVPTVQETLCSPEDGFYCVISMCDGVVLYTTPSLTTVLGFPKDTWLGRSFIDFIHPKDRETFSSQVITGVALPLVDSQGEHKGDTFFKNLFRNNHVVCFADYKSCLYVCLRKYRGLKSSGFGVLDKPVSYQAFELTVKFKQITDSPSETKCLDNNSGLFLVVVAVPVCSSYKVPYERKSSPKKFGMRHTAACTFSHVDPDVVTNFGFLPQDMVGKSVFDFYHPEDMPFLKEIYESVMKMCQIAGSVFRSKPYRFAVQNGGFAMIETEWSSFVNPWSRRLEFVVGLHKVLQGPSNPDIFGSWTDEFTKDIPEEVVKESKVIQGEILLLLNKELPRSRETSKHGVSKKSKDLSNLMEYLISDANNTNLHLDLPHESDPTISVSLKRRLWLGSSFSESKWCKEERDSVMLGEISPHHDYCDSKSSSGTPPSYNQLNYNENIHRFFQSRPKTTVSDESSGVLQNNLDAEQEAKATPDCPTNQKCLSAVQNDGVSGSDSAGNLSSISNPNLGSSTTSGTNTPNDSYKPPHLTESLLFKHNEDMEKIMLQKHKEQRTNNKERDAKKTHHKLEKANGFDKDENFGGYTQGIKRSGSYTREGDNHKVSKHKHQSGVFNQREDAGMPSPTKLRNQQPATTLPYCENICQPEDISLWPPFSLTVTPMSNTHAYTMNTTPTAPGGGFASGVFPLYYIPPADQKPVPGQYSDPTIPTPGYHVQYMPSMIYNYNSAIYPASSLICPTVPVLPMVPSVMPINPEPRPVNNMQQVNGHLCNTVLYEQKSATHQNGAQYLRSPSQATSVKAEPRSGMGSIASASVANKAMSECSRKDLALPSVCSPGTPQVSPPDGQTEMELLIKNSNKVKENTEAEKKEQFLNRNSNNQSNDEDSSYYSSSYSSFLKTDPGSGSNDDSNMMDNKTNKTDDNTWKHRRNYPIRKKDPPWLESVSVSPDLIYRYQMTVKDLETILQADLNMLKAATQPTMVNDQLNQLYVDLELEGLSKKLTLEEGITSSSSSSDDNSINVVKPKKKRRSYSSLVMIYEENAPFPPPEH</sequence>
<feature type="compositionally biased region" description="Basic and acidic residues" evidence="7">
    <location>
        <begin position="576"/>
        <end position="589"/>
    </location>
</feature>
<feature type="compositionally biased region" description="Low complexity" evidence="7">
    <location>
        <begin position="1033"/>
        <end position="1042"/>
    </location>
</feature>
<accession>A0AAV8VT00</accession>
<dbReference type="PANTHER" id="PTHR11269">
    <property type="entry name" value="PERIOD CIRCADIAN PROTEIN"/>
    <property type="match status" value="1"/>
</dbReference>
<evidence type="ECO:0000256" key="2">
    <source>
        <dbReference type="ARBA" id="ARBA00022553"/>
    </source>
</evidence>
<dbReference type="GO" id="GO:0043153">
    <property type="term" value="P:entrainment of circadian clock by photoperiod"/>
    <property type="evidence" value="ECO:0007669"/>
    <property type="project" value="TreeGrafter"/>
</dbReference>
<feature type="region of interest" description="Disordered" evidence="7">
    <location>
        <begin position="886"/>
        <end position="954"/>
    </location>
</feature>
<evidence type="ECO:0000256" key="5">
    <source>
        <dbReference type="ARBA" id="ARBA00023242"/>
    </source>
</evidence>
<feature type="region of interest" description="Disordered" evidence="7">
    <location>
        <begin position="1029"/>
        <end position="1053"/>
    </location>
</feature>
<dbReference type="SUPFAM" id="SSF55785">
    <property type="entry name" value="PYP-like sensor domain (PAS domain)"/>
    <property type="match status" value="2"/>
</dbReference>
<dbReference type="GO" id="GO:0000122">
    <property type="term" value="P:negative regulation of transcription by RNA polymerase II"/>
    <property type="evidence" value="ECO:0007669"/>
    <property type="project" value="TreeGrafter"/>
</dbReference>
<evidence type="ECO:0000259" key="8">
    <source>
        <dbReference type="PROSITE" id="PS50112"/>
    </source>
</evidence>
<protein>
    <recommendedName>
        <fullName evidence="6">Period circadian protein</fullName>
    </recommendedName>
</protein>
<feature type="domain" description="PAS" evidence="8">
    <location>
        <begin position="55"/>
        <end position="97"/>
    </location>
</feature>
<keyword evidence="4" id="KW-0090">Biological rhythms</keyword>
<dbReference type="SMART" id="SM00091">
    <property type="entry name" value="PAS"/>
    <property type="match status" value="2"/>
</dbReference>
<feature type="compositionally biased region" description="Basic and acidic residues" evidence="7">
    <location>
        <begin position="597"/>
        <end position="607"/>
    </location>
</feature>
<dbReference type="Gene3D" id="3.30.450.20">
    <property type="entry name" value="PAS domain"/>
    <property type="match status" value="2"/>
</dbReference>
<reference evidence="9 10" key="1">
    <citation type="journal article" date="2023" name="Insect Mol. Biol.">
        <title>Genome sequencing provides insights into the evolution of gene families encoding plant cell wall-degrading enzymes in longhorned beetles.</title>
        <authorList>
            <person name="Shin N.R."/>
            <person name="Okamura Y."/>
            <person name="Kirsch R."/>
            <person name="Pauchet Y."/>
        </authorList>
    </citation>
    <scope>NUCLEOTIDE SEQUENCE [LARGE SCALE GENOMIC DNA]</scope>
    <source>
        <strain evidence="9">EAD_L_NR</strain>
    </source>
</reference>
<keyword evidence="2" id="KW-0597">Phosphoprotein</keyword>
<dbReference type="AlphaFoldDB" id="A0AAV8VT00"/>
<feature type="region of interest" description="Disordered" evidence="7">
    <location>
        <begin position="519"/>
        <end position="557"/>
    </location>
</feature>
<feature type="domain" description="PAS" evidence="8">
    <location>
        <begin position="225"/>
        <end position="271"/>
    </location>
</feature>
<dbReference type="Pfam" id="PF14598">
    <property type="entry name" value="PAS_11"/>
    <property type="match status" value="1"/>
</dbReference>
<dbReference type="FunFam" id="3.30.450.20:FF:000066">
    <property type="entry name" value="Period circadian protein"/>
    <property type="match status" value="1"/>
</dbReference>
<name>A0AAV8VT00_9CUCU</name>
<dbReference type="GO" id="GO:0005737">
    <property type="term" value="C:cytoplasm"/>
    <property type="evidence" value="ECO:0007669"/>
    <property type="project" value="TreeGrafter"/>
</dbReference>
<dbReference type="InterPro" id="IPR022728">
    <property type="entry name" value="Period_circadian-like_C"/>
</dbReference>
<feature type="compositionally biased region" description="Low complexity" evidence="7">
    <location>
        <begin position="533"/>
        <end position="549"/>
    </location>
</feature>
<dbReference type="EMBL" id="JANEYG010000033">
    <property type="protein sequence ID" value="KAJ8917493.1"/>
    <property type="molecule type" value="Genomic_DNA"/>
</dbReference>
<dbReference type="InterPro" id="IPR000014">
    <property type="entry name" value="PAS"/>
</dbReference>
<feature type="compositionally biased region" description="Basic and acidic residues" evidence="7">
    <location>
        <begin position="886"/>
        <end position="897"/>
    </location>
</feature>
<feature type="compositionally biased region" description="Basic and acidic residues" evidence="7">
    <location>
        <begin position="940"/>
        <end position="949"/>
    </location>
</feature>
<feature type="compositionally biased region" description="Polar residues" evidence="7">
    <location>
        <begin position="519"/>
        <end position="532"/>
    </location>
</feature>
<organism evidence="9 10">
    <name type="scientific">Exocentrus adspersus</name>
    <dbReference type="NCBI Taxonomy" id="1586481"/>
    <lineage>
        <taxon>Eukaryota</taxon>
        <taxon>Metazoa</taxon>
        <taxon>Ecdysozoa</taxon>
        <taxon>Arthropoda</taxon>
        <taxon>Hexapoda</taxon>
        <taxon>Insecta</taxon>
        <taxon>Pterygota</taxon>
        <taxon>Neoptera</taxon>
        <taxon>Endopterygota</taxon>
        <taxon>Coleoptera</taxon>
        <taxon>Polyphaga</taxon>
        <taxon>Cucujiformia</taxon>
        <taxon>Chrysomeloidea</taxon>
        <taxon>Cerambycidae</taxon>
        <taxon>Lamiinae</taxon>
        <taxon>Acanthocinini</taxon>
        <taxon>Exocentrus</taxon>
    </lineage>
</organism>
<gene>
    <name evidence="9" type="ORF">NQ315_005542</name>
</gene>
<dbReference type="GO" id="GO:0001222">
    <property type="term" value="F:transcription corepressor binding"/>
    <property type="evidence" value="ECO:0007669"/>
    <property type="project" value="TreeGrafter"/>
</dbReference>
<dbReference type="InterPro" id="IPR035965">
    <property type="entry name" value="PAS-like_dom_sf"/>
</dbReference>
<feature type="region of interest" description="Disordered" evidence="7">
    <location>
        <begin position="576"/>
        <end position="657"/>
    </location>
</feature>
<dbReference type="GO" id="GO:0005634">
    <property type="term" value="C:nucleus"/>
    <property type="evidence" value="ECO:0007669"/>
    <property type="project" value="UniProtKB-SubCell"/>
</dbReference>
<dbReference type="Proteomes" id="UP001159042">
    <property type="component" value="Unassembled WGS sequence"/>
</dbReference>
<evidence type="ECO:0000256" key="1">
    <source>
        <dbReference type="ARBA" id="ARBA00004123"/>
    </source>
</evidence>
<evidence type="ECO:0000256" key="3">
    <source>
        <dbReference type="ARBA" id="ARBA00022737"/>
    </source>
</evidence>
<evidence type="ECO:0000256" key="7">
    <source>
        <dbReference type="SAM" id="MobiDB-lite"/>
    </source>
</evidence>
<dbReference type="GO" id="GO:0032922">
    <property type="term" value="P:circadian regulation of gene expression"/>
    <property type="evidence" value="ECO:0007669"/>
    <property type="project" value="TreeGrafter"/>
</dbReference>
<keyword evidence="10" id="KW-1185">Reference proteome</keyword>
<evidence type="ECO:0000256" key="6">
    <source>
        <dbReference type="ARBA" id="ARBA00040849"/>
    </source>
</evidence>
<evidence type="ECO:0000313" key="9">
    <source>
        <dbReference type="EMBL" id="KAJ8917493.1"/>
    </source>
</evidence>
<dbReference type="PANTHER" id="PTHR11269:SF16">
    <property type="entry name" value="PERIOD CIRCADIAN PROTEIN"/>
    <property type="match status" value="1"/>
</dbReference>
<comment type="caution">
    <text evidence="9">The sequence shown here is derived from an EMBL/GenBank/DDBJ whole genome shotgun (WGS) entry which is preliminary data.</text>
</comment>
<dbReference type="InterPro" id="IPR050760">
    <property type="entry name" value="Period_circadian_regulator"/>
</dbReference>
<feature type="compositionally biased region" description="Polar residues" evidence="7">
    <location>
        <begin position="927"/>
        <end position="939"/>
    </location>
</feature>